<name>A0A9Q4ALZ2_9HYPH</name>
<proteinExistence type="predicted"/>
<organism evidence="1 2">
    <name type="scientific">Devosia ureilytica</name>
    <dbReference type="NCBI Taxonomy" id="2952754"/>
    <lineage>
        <taxon>Bacteria</taxon>
        <taxon>Pseudomonadati</taxon>
        <taxon>Pseudomonadota</taxon>
        <taxon>Alphaproteobacteria</taxon>
        <taxon>Hyphomicrobiales</taxon>
        <taxon>Devosiaceae</taxon>
        <taxon>Devosia</taxon>
    </lineage>
</organism>
<reference evidence="1" key="1">
    <citation type="submission" date="2022-06" db="EMBL/GenBank/DDBJ databases">
        <title>Devosia sp. XJ19-45 genome assembly.</title>
        <authorList>
            <person name="Li B."/>
            <person name="Cai M."/>
            <person name="Nie G."/>
            <person name="Li W."/>
        </authorList>
    </citation>
    <scope>NUCLEOTIDE SEQUENCE</scope>
    <source>
        <strain evidence="1">XJ19-45</strain>
    </source>
</reference>
<keyword evidence="2" id="KW-1185">Reference proteome</keyword>
<dbReference type="AlphaFoldDB" id="A0A9Q4ALZ2"/>
<evidence type="ECO:0000313" key="1">
    <source>
        <dbReference type="EMBL" id="MCP8886274.1"/>
    </source>
</evidence>
<dbReference type="EMBL" id="JAMWDU010000002">
    <property type="protein sequence ID" value="MCP8886274.1"/>
    <property type="molecule type" value="Genomic_DNA"/>
</dbReference>
<gene>
    <name evidence="1" type="ORF">NF348_04085</name>
</gene>
<protein>
    <submittedName>
        <fullName evidence="1">Uncharacterized protein</fullName>
    </submittedName>
</protein>
<dbReference type="Proteomes" id="UP001060275">
    <property type="component" value="Unassembled WGS sequence"/>
</dbReference>
<evidence type="ECO:0000313" key="2">
    <source>
        <dbReference type="Proteomes" id="UP001060275"/>
    </source>
</evidence>
<sequence>MDRSDTEGSAFLGAIAVAVEPFYHLLDTHGRLGRGRVALQVQPENQPYGFSFDRVDSEFFLDLLAAAFGFDDGVAQWRSGAVPEPLAGILGHGARNLPPIFLGGIFIEDADDLADHGA</sequence>
<comment type="caution">
    <text evidence="1">The sequence shown here is derived from an EMBL/GenBank/DDBJ whole genome shotgun (WGS) entry which is preliminary data.</text>
</comment>
<accession>A0A9Q4ALZ2</accession>